<protein>
    <submittedName>
        <fullName evidence="2">DUF4136 domain-containing protein</fullName>
    </submittedName>
</protein>
<proteinExistence type="predicted"/>
<reference evidence="2 3" key="1">
    <citation type="journal article" date="2013" name="Int. J. Syst. Evol. Microbiol.">
        <title>Aquimarina gracilis sp. nov., isolated from the gut microflora of a mussel, Mytilus coruscus, and emended description of Aquimarina spongiae.</title>
        <authorList>
            <person name="Park S.C."/>
            <person name="Choe H.N."/>
            <person name="Baik K.S."/>
            <person name="Seong C.N."/>
        </authorList>
    </citation>
    <scope>NUCLEOTIDE SEQUENCE [LARGE SCALE GENOMIC DNA]</scope>
    <source>
        <strain evidence="2 3">PSC32</strain>
    </source>
</reference>
<dbReference type="PROSITE" id="PS51257">
    <property type="entry name" value="PROKAR_LIPOPROTEIN"/>
    <property type="match status" value="1"/>
</dbReference>
<keyword evidence="3" id="KW-1185">Reference proteome</keyword>
<evidence type="ECO:0000313" key="3">
    <source>
        <dbReference type="Proteomes" id="UP001327027"/>
    </source>
</evidence>
<dbReference type="InterPro" id="IPR025411">
    <property type="entry name" value="DUF4136"/>
</dbReference>
<dbReference type="RefSeq" id="WP_324181282.1">
    <property type="nucleotide sequence ID" value="NZ_BAABAW010000025.1"/>
</dbReference>
<evidence type="ECO:0000259" key="1">
    <source>
        <dbReference type="Pfam" id="PF13590"/>
    </source>
</evidence>
<dbReference type="EMBL" id="JAYKLX010000008">
    <property type="protein sequence ID" value="MEB3347258.1"/>
    <property type="molecule type" value="Genomic_DNA"/>
</dbReference>
<comment type="caution">
    <text evidence="2">The sequence shown here is derived from an EMBL/GenBank/DDBJ whole genome shotgun (WGS) entry which is preliminary data.</text>
</comment>
<name>A0ABU5ZZD5_9FLAO</name>
<gene>
    <name evidence="2" type="ORF">U6A24_17415</name>
</gene>
<accession>A0ABU5ZZD5</accession>
<sequence>MKPVVLFIFLIVLCSCGSTYVIHDYDEKQDFSIYKTFNFYPEMNSGLSELDQKRLLLVTESFMQTEGFARSETPGIYINFTSQITKEASGNTIGVGLGGGGGGGVNVGIGGNIPIGSNTYLELTMDFVDVTKDELVWQAIVKSKFHQNASPNTKTELFHRMIKKSLDKYPPEKKN</sequence>
<organism evidence="2 3">
    <name type="scientific">Aquimarina gracilis</name>
    <dbReference type="NCBI Taxonomy" id="874422"/>
    <lineage>
        <taxon>Bacteria</taxon>
        <taxon>Pseudomonadati</taxon>
        <taxon>Bacteroidota</taxon>
        <taxon>Flavobacteriia</taxon>
        <taxon>Flavobacteriales</taxon>
        <taxon>Flavobacteriaceae</taxon>
        <taxon>Aquimarina</taxon>
    </lineage>
</organism>
<dbReference type="Gene3D" id="3.30.160.670">
    <property type="match status" value="1"/>
</dbReference>
<dbReference type="Proteomes" id="UP001327027">
    <property type="component" value="Unassembled WGS sequence"/>
</dbReference>
<evidence type="ECO:0000313" key="2">
    <source>
        <dbReference type="EMBL" id="MEB3347258.1"/>
    </source>
</evidence>
<feature type="domain" description="DUF4136" evidence="1">
    <location>
        <begin position="22"/>
        <end position="171"/>
    </location>
</feature>
<dbReference type="Pfam" id="PF13590">
    <property type="entry name" value="DUF4136"/>
    <property type="match status" value="1"/>
</dbReference>